<dbReference type="PANTHER" id="PTHR30489:SF0">
    <property type="entry name" value="LIPOPROTEIN-RELEASING SYSTEM TRANSMEMBRANE PROTEIN LOLE"/>
    <property type="match status" value="1"/>
</dbReference>
<keyword evidence="5 7" id="KW-1133">Transmembrane helix</keyword>
<feature type="domain" description="MacB-like periplasmic core" evidence="9">
    <location>
        <begin position="25"/>
        <end position="248"/>
    </location>
</feature>
<name>A0A1G9EP56_9BACT</name>
<dbReference type="GO" id="GO:0044874">
    <property type="term" value="P:lipoprotein localization to outer membrane"/>
    <property type="evidence" value="ECO:0007669"/>
    <property type="project" value="TreeGrafter"/>
</dbReference>
<evidence type="ECO:0000256" key="1">
    <source>
        <dbReference type="ARBA" id="ARBA00004651"/>
    </source>
</evidence>
<keyword evidence="10" id="KW-0449">Lipoprotein</keyword>
<sequence length="408" mass="45339">MQLPLFVAKRYFFSRKKKSFISIISVISMLGVAVGVTALVVALSVFNGLEDMIRRLYGTFDPEIKISAAEGKSFEIDSAMLEQLRTAEGVRYVTEVIEDNALMRYRDAHMVVKVKGVSDNFTKQARLDSALVSGQLVLSKADTNYAIVGLGVQYALNIVLDNHFYPLQLWHPKKTRQVGLSPESAFTRMNIRPGGVFSIEQHFDDNYVFVPLSFAEALTSYGNRRTSLEIQTEPGSDLEAVQKRLKALLGDAFLVQNSDEQHASLIRAIRVERLFVFLTFAFILGIASFNIFFSLSMLAIEKKHDVAVFYALGATPGFIRRLFMNEGALIAFTGAAIGLVGGLIFCLLQQHYGIISMGMQTSILDAYPIKIQWEDFVFSALLIIVITLLATYRPASQAASTSLLELQV</sequence>
<evidence type="ECO:0000256" key="6">
    <source>
        <dbReference type="ARBA" id="ARBA00023136"/>
    </source>
</evidence>
<dbReference type="InterPro" id="IPR051447">
    <property type="entry name" value="Lipoprotein-release_system"/>
</dbReference>
<dbReference type="Pfam" id="PF02687">
    <property type="entry name" value="FtsX"/>
    <property type="match status" value="1"/>
</dbReference>
<evidence type="ECO:0000256" key="2">
    <source>
        <dbReference type="ARBA" id="ARBA00005236"/>
    </source>
</evidence>
<reference evidence="10 11" key="1">
    <citation type="submission" date="2016-10" db="EMBL/GenBank/DDBJ databases">
        <authorList>
            <person name="de Groot N.N."/>
        </authorList>
    </citation>
    <scope>NUCLEOTIDE SEQUENCE [LARGE SCALE GENOMIC DNA]</scope>
    <source>
        <strain evidence="10 11">DSM 25186</strain>
    </source>
</reference>
<dbReference type="RefSeq" id="WP_089681533.1">
    <property type="nucleotide sequence ID" value="NZ_FNFO01000003.1"/>
</dbReference>
<evidence type="ECO:0000259" key="8">
    <source>
        <dbReference type="Pfam" id="PF02687"/>
    </source>
</evidence>
<dbReference type="GO" id="GO:0098797">
    <property type="term" value="C:plasma membrane protein complex"/>
    <property type="evidence" value="ECO:0007669"/>
    <property type="project" value="TreeGrafter"/>
</dbReference>
<feature type="transmembrane region" description="Helical" evidence="7">
    <location>
        <begin position="330"/>
        <end position="351"/>
    </location>
</feature>
<dbReference type="AlphaFoldDB" id="A0A1G9EP56"/>
<keyword evidence="4 7" id="KW-0812">Transmembrane</keyword>
<evidence type="ECO:0000256" key="5">
    <source>
        <dbReference type="ARBA" id="ARBA00022989"/>
    </source>
</evidence>
<evidence type="ECO:0000256" key="4">
    <source>
        <dbReference type="ARBA" id="ARBA00022692"/>
    </source>
</evidence>
<proteinExistence type="inferred from homology"/>
<gene>
    <name evidence="10" type="ORF">SAMN05421823_103540</name>
</gene>
<evidence type="ECO:0000256" key="7">
    <source>
        <dbReference type="SAM" id="Phobius"/>
    </source>
</evidence>
<accession>A0A1G9EP56</accession>
<dbReference type="Pfam" id="PF12704">
    <property type="entry name" value="MacB_PCD"/>
    <property type="match status" value="1"/>
</dbReference>
<dbReference type="PANTHER" id="PTHR30489">
    <property type="entry name" value="LIPOPROTEIN-RELEASING SYSTEM TRANSMEMBRANE PROTEIN LOLE"/>
    <property type="match status" value="1"/>
</dbReference>
<evidence type="ECO:0000313" key="11">
    <source>
        <dbReference type="Proteomes" id="UP000198510"/>
    </source>
</evidence>
<keyword evidence="11" id="KW-1185">Reference proteome</keyword>
<keyword evidence="6 7" id="KW-0472">Membrane</keyword>
<dbReference type="OrthoDB" id="1522724at2"/>
<feature type="domain" description="ABC3 transporter permease C-terminal" evidence="8">
    <location>
        <begin position="279"/>
        <end position="402"/>
    </location>
</feature>
<dbReference type="STRING" id="1075417.SAMN05421823_103540"/>
<protein>
    <submittedName>
        <fullName evidence="10">Lipoprotein-releasing system permease protein</fullName>
    </submittedName>
</protein>
<organism evidence="10 11">
    <name type="scientific">Catalinimonas alkaloidigena</name>
    <dbReference type="NCBI Taxonomy" id="1075417"/>
    <lineage>
        <taxon>Bacteria</taxon>
        <taxon>Pseudomonadati</taxon>
        <taxon>Bacteroidota</taxon>
        <taxon>Cytophagia</taxon>
        <taxon>Cytophagales</taxon>
        <taxon>Catalimonadaceae</taxon>
        <taxon>Catalinimonas</taxon>
    </lineage>
</organism>
<feature type="transmembrane region" description="Helical" evidence="7">
    <location>
        <begin position="371"/>
        <end position="392"/>
    </location>
</feature>
<comment type="subcellular location">
    <subcellularLocation>
        <location evidence="1">Cell membrane</location>
        <topology evidence="1">Multi-pass membrane protein</topology>
    </subcellularLocation>
</comment>
<comment type="similarity">
    <text evidence="2">Belongs to the ABC-4 integral membrane protein family. LolC/E subfamily.</text>
</comment>
<dbReference type="EMBL" id="FNFO01000003">
    <property type="protein sequence ID" value="SDK77910.1"/>
    <property type="molecule type" value="Genomic_DNA"/>
</dbReference>
<keyword evidence="3" id="KW-1003">Cell membrane</keyword>
<feature type="transmembrane region" description="Helical" evidence="7">
    <location>
        <begin position="274"/>
        <end position="300"/>
    </location>
</feature>
<evidence type="ECO:0000259" key="9">
    <source>
        <dbReference type="Pfam" id="PF12704"/>
    </source>
</evidence>
<feature type="transmembrane region" description="Helical" evidence="7">
    <location>
        <begin position="306"/>
        <end position="323"/>
    </location>
</feature>
<feature type="transmembrane region" description="Helical" evidence="7">
    <location>
        <begin position="20"/>
        <end position="46"/>
    </location>
</feature>
<dbReference type="InterPro" id="IPR025857">
    <property type="entry name" value="MacB_PCD"/>
</dbReference>
<evidence type="ECO:0000313" key="10">
    <source>
        <dbReference type="EMBL" id="SDK77910.1"/>
    </source>
</evidence>
<evidence type="ECO:0000256" key="3">
    <source>
        <dbReference type="ARBA" id="ARBA00022475"/>
    </source>
</evidence>
<dbReference type="InterPro" id="IPR003838">
    <property type="entry name" value="ABC3_permease_C"/>
</dbReference>
<dbReference type="Proteomes" id="UP000198510">
    <property type="component" value="Unassembled WGS sequence"/>
</dbReference>